<dbReference type="InterPro" id="IPR010282">
    <property type="entry name" value="Uncharacterised_HutD/Ves"/>
</dbReference>
<name>A0A1I6VNH2_9RHOB</name>
<keyword evidence="2" id="KW-1185">Reference proteome</keyword>
<accession>A0A1I6VNH2</accession>
<organism evidence="1 2">
    <name type="scientific">Alloyangia pacifica</name>
    <dbReference type="NCBI Taxonomy" id="311180"/>
    <lineage>
        <taxon>Bacteria</taxon>
        <taxon>Pseudomonadati</taxon>
        <taxon>Pseudomonadota</taxon>
        <taxon>Alphaproteobacteria</taxon>
        <taxon>Rhodobacterales</taxon>
        <taxon>Roseobacteraceae</taxon>
        <taxon>Alloyangia</taxon>
    </lineage>
</organism>
<evidence type="ECO:0000313" key="2">
    <source>
        <dbReference type="Proteomes" id="UP000199392"/>
    </source>
</evidence>
<dbReference type="AlphaFoldDB" id="A0A1I6VNH2"/>
<reference evidence="2" key="1">
    <citation type="submission" date="2016-10" db="EMBL/GenBank/DDBJ databases">
        <authorList>
            <person name="Varghese N."/>
            <person name="Submissions S."/>
        </authorList>
    </citation>
    <scope>NUCLEOTIDE SEQUENCE [LARGE SCALE GENOMIC DNA]</scope>
    <source>
        <strain evidence="2">DSM 26894</strain>
    </source>
</reference>
<dbReference type="PANTHER" id="PTHR37943:SF1">
    <property type="entry name" value="PROTEIN VES"/>
    <property type="match status" value="1"/>
</dbReference>
<dbReference type="Proteomes" id="UP000199392">
    <property type="component" value="Unassembled WGS sequence"/>
</dbReference>
<evidence type="ECO:0008006" key="3">
    <source>
        <dbReference type="Google" id="ProtNLM"/>
    </source>
</evidence>
<dbReference type="CDD" id="cd20293">
    <property type="entry name" value="cupin_HutD_N"/>
    <property type="match status" value="1"/>
</dbReference>
<sequence length="184" mass="19516">MSLFAQVYRRAGRRFAPWKNGGGETAEILCVPEGAGFDAFDWRISTAKVAQSGPFSSFPGVQRNLTVIEGGPMVLGFPDGTQQELGPLDPPFAFSGEVACDCELLGPELLDLNVMVRAPYRTGVFRGAPRAGSGNGVTALVFALADLPEIGLERHDVAVLREDAEFTILAPHAAQLITVEVSAG</sequence>
<dbReference type="Gene3D" id="2.60.120.10">
    <property type="entry name" value="Jelly Rolls"/>
    <property type="match status" value="1"/>
</dbReference>
<dbReference type="InterPro" id="IPR011051">
    <property type="entry name" value="RmlC_Cupin_sf"/>
</dbReference>
<dbReference type="PANTHER" id="PTHR37943">
    <property type="entry name" value="PROTEIN VES"/>
    <property type="match status" value="1"/>
</dbReference>
<dbReference type="RefSeq" id="WP_092428507.1">
    <property type="nucleotide sequence ID" value="NZ_FNCL01000012.1"/>
</dbReference>
<proteinExistence type="predicted"/>
<dbReference type="STRING" id="311180.SAMN04488050_11255"/>
<evidence type="ECO:0000313" key="1">
    <source>
        <dbReference type="EMBL" id="SFT15270.1"/>
    </source>
</evidence>
<dbReference type="OrthoDB" id="9800082at2"/>
<dbReference type="Pfam" id="PF05962">
    <property type="entry name" value="HutD"/>
    <property type="match status" value="1"/>
</dbReference>
<gene>
    <name evidence="1" type="ORF">SAMN04488050_11255</name>
</gene>
<dbReference type="InterPro" id="IPR014710">
    <property type="entry name" value="RmlC-like_jellyroll"/>
</dbReference>
<dbReference type="EMBL" id="FOZW01000012">
    <property type="protein sequence ID" value="SFT15270.1"/>
    <property type="molecule type" value="Genomic_DNA"/>
</dbReference>
<protein>
    <recommendedName>
        <fullName evidence="3">HutD family protein</fullName>
    </recommendedName>
</protein>
<dbReference type="SUPFAM" id="SSF51182">
    <property type="entry name" value="RmlC-like cupins"/>
    <property type="match status" value="1"/>
</dbReference>